<evidence type="ECO:0000256" key="4">
    <source>
        <dbReference type="ARBA" id="ARBA00022989"/>
    </source>
</evidence>
<evidence type="ECO:0000256" key="2">
    <source>
        <dbReference type="ARBA" id="ARBA00022692"/>
    </source>
</evidence>
<feature type="transmembrane region" description="Helical" evidence="6">
    <location>
        <begin position="225"/>
        <end position="247"/>
    </location>
</feature>
<evidence type="ECO:0000256" key="3">
    <source>
        <dbReference type="ARBA" id="ARBA00022748"/>
    </source>
</evidence>
<keyword evidence="3" id="KW-0201">Cytochrome c-type biogenesis</keyword>
<dbReference type="PANTHER" id="PTHR31566:SF0">
    <property type="entry name" value="CYTOCHROME C BIOGENESIS PROTEIN CCS1, CHLOROPLASTIC"/>
    <property type="match status" value="1"/>
</dbReference>
<protein>
    <submittedName>
        <fullName evidence="8">Cytochrome c biogenesis protein</fullName>
    </submittedName>
</protein>
<sequence length="542" mass="62313">MLKGYPLFIVSFLLFIGTLIVGLFHLKERGSLYYLVLSLTGAFFLYGVGSFLVEAFKSLLEDYRKHRSILSFLYDFFASLKLAIFLMIALGLLSMLGSTYIQQGQPFEFYINRYGKELGLWFWKLWLTDVFHSWYYILFLVLLALNLIVCSIKRLPPIWRQTFSPERFQKLDERMEKHLKALSFRVYPSEEKIVNLLHRLGFRVFVQKEGDRTYLYGEKGKYSRLGVYVVHIGLLVIMAGALVDALFGVRGSLVVAEGSSSNSLVIPSKGKTLDLPFRVELEKFHIVTYEEEAQRQGKKVDPRIKDNIASFESRIRIIDGGRVVKEGLVAVNHPITYKGYRIYQATYGLTGEVGRAKLAVFDSKILREEKNPQKAFLGEVELVAGKVSEYRNMLIAIDRSVLNLENPQSQELKPALMLKVLMDGKSYDVPVIYNPQLTAIAYAQLGLRDFPYFFIMLDAEPRYFSGFQVSRYPGTWLIWLGSILVVGGMLLAFYTVHRKVWMRLEGSTLVVAFWSHKFKEEFRKQFIKALEEVHVKDEGVVG</sequence>
<dbReference type="RefSeq" id="WP_079654539.1">
    <property type="nucleotide sequence ID" value="NZ_LT670846.1"/>
</dbReference>
<feature type="transmembrane region" description="Helical" evidence="6">
    <location>
        <begin position="32"/>
        <end position="53"/>
    </location>
</feature>
<dbReference type="STRING" id="381751.SAMN05444391_1460"/>
<feature type="domain" description="ResB-like" evidence="7">
    <location>
        <begin position="80"/>
        <end position="526"/>
    </location>
</feature>
<dbReference type="Proteomes" id="UP000189810">
    <property type="component" value="Chromosome I"/>
</dbReference>
<accession>A0A1M6TH88</accession>
<evidence type="ECO:0000256" key="1">
    <source>
        <dbReference type="ARBA" id="ARBA00004141"/>
    </source>
</evidence>
<dbReference type="GO" id="GO:0017004">
    <property type="term" value="P:cytochrome complex assembly"/>
    <property type="evidence" value="ECO:0007669"/>
    <property type="project" value="UniProtKB-KW"/>
</dbReference>
<gene>
    <name evidence="8" type="ORF">SAMN05444391_1460</name>
</gene>
<dbReference type="InterPro" id="IPR023494">
    <property type="entry name" value="Cyt_c_bgen_Ccs1/CcsB/ResB"/>
</dbReference>
<dbReference type="InterPro" id="IPR007816">
    <property type="entry name" value="ResB-like_domain"/>
</dbReference>
<reference evidence="8 9" key="1">
    <citation type="submission" date="2016-11" db="EMBL/GenBank/DDBJ databases">
        <authorList>
            <person name="Jaros S."/>
            <person name="Januszkiewicz K."/>
            <person name="Wedrychowicz H."/>
        </authorList>
    </citation>
    <scope>NUCLEOTIDE SEQUENCE [LARGE SCALE GENOMIC DNA]</scope>
    <source>
        <strain evidence="8 9">DSM 19557</strain>
    </source>
</reference>
<evidence type="ECO:0000313" key="8">
    <source>
        <dbReference type="EMBL" id="SHK56283.1"/>
    </source>
</evidence>
<evidence type="ECO:0000313" key="9">
    <source>
        <dbReference type="Proteomes" id="UP000189810"/>
    </source>
</evidence>
<feature type="transmembrane region" description="Helical" evidence="6">
    <location>
        <begin position="7"/>
        <end position="26"/>
    </location>
</feature>
<evidence type="ECO:0000256" key="6">
    <source>
        <dbReference type="SAM" id="Phobius"/>
    </source>
</evidence>
<dbReference type="EMBL" id="LT670846">
    <property type="protein sequence ID" value="SHK56283.1"/>
    <property type="molecule type" value="Genomic_DNA"/>
</dbReference>
<feature type="transmembrane region" description="Helical" evidence="6">
    <location>
        <begin position="476"/>
        <end position="496"/>
    </location>
</feature>
<dbReference type="OrthoDB" id="9770923at2"/>
<comment type="subcellular location">
    <subcellularLocation>
        <location evidence="1">Membrane</location>
        <topology evidence="1">Multi-pass membrane protein</topology>
    </subcellularLocation>
</comment>
<feature type="transmembrane region" description="Helical" evidence="6">
    <location>
        <begin position="73"/>
        <end position="96"/>
    </location>
</feature>
<keyword evidence="2 6" id="KW-0812">Transmembrane</keyword>
<dbReference type="Pfam" id="PF05140">
    <property type="entry name" value="ResB"/>
    <property type="match status" value="1"/>
</dbReference>
<name>A0A1M6TH88_9AQUI</name>
<keyword evidence="4 6" id="KW-1133">Transmembrane helix</keyword>
<dbReference type="GO" id="GO:0016020">
    <property type="term" value="C:membrane"/>
    <property type="evidence" value="ECO:0007669"/>
    <property type="project" value="UniProtKB-SubCell"/>
</dbReference>
<keyword evidence="5 6" id="KW-0472">Membrane</keyword>
<proteinExistence type="predicted"/>
<evidence type="ECO:0000256" key="5">
    <source>
        <dbReference type="ARBA" id="ARBA00023136"/>
    </source>
</evidence>
<evidence type="ECO:0000259" key="7">
    <source>
        <dbReference type="Pfam" id="PF05140"/>
    </source>
</evidence>
<dbReference type="AlphaFoldDB" id="A0A1M6TH88"/>
<dbReference type="PANTHER" id="PTHR31566">
    <property type="entry name" value="CYTOCHROME C BIOGENESIS PROTEIN CCS1, CHLOROPLASTIC"/>
    <property type="match status" value="1"/>
</dbReference>
<organism evidence="8 9">
    <name type="scientific">Thermocrinis minervae</name>
    <dbReference type="NCBI Taxonomy" id="381751"/>
    <lineage>
        <taxon>Bacteria</taxon>
        <taxon>Pseudomonadati</taxon>
        <taxon>Aquificota</taxon>
        <taxon>Aquificia</taxon>
        <taxon>Aquificales</taxon>
        <taxon>Aquificaceae</taxon>
        <taxon>Thermocrinis</taxon>
    </lineage>
</organism>
<feature type="transmembrane region" description="Helical" evidence="6">
    <location>
        <begin position="133"/>
        <end position="152"/>
    </location>
</feature>
<keyword evidence="9" id="KW-1185">Reference proteome</keyword>